<keyword evidence="2" id="KW-0472">Membrane</keyword>
<dbReference type="Gene3D" id="1.20.1290.10">
    <property type="entry name" value="AhpD-like"/>
    <property type="match status" value="1"/>
</dbReference>
<comment type="caution">
    <text evidence="4">The sequence shown here is derived from an EMBL/GenBank/DDBJ whole genome shotgun (WGS) entry which is preliminary data.</text>
</comment>
<keyword evidence="5" id="KW-1185">Reference proteome</keyword>
<protein>
    <recommendedName>
        <fullName evidence="3">Carboxymuconolactone decarboxylase-like domain-containing protein</fullName>
    </recommendedName>
</protein>
<sequence length="203" mass="21846">MTELHGRPAAGPPRGDLRDPAGLAPDQRALYDAITQGPRGTETGRIPLTDEAGRLLGPFDVMLLAPRIGDAVQRVGVAVRFGGFATRTRELAILTVAAAIGSGFEWWSHEPAALAAGISTAQLQQLLDGEVPDGLDERERAVVRFAGVMARDRRLRDEEFAEAKRVLGREDLAVLTWLVGYYGMLGLALEVFAPPNPLSPPED</sequence>
<feature type="transmembrane region" description="Helical" evidence="2">
    <location>
        <begin position="172"/>
        <end position="193"/>
    </location>
</feature>
<evidence type="ECO:0000256" key="1">
    <source>
        <dbReference type="SAM" id="MobiDB-lite"/>
    </source>
</evidence>
<feature type="region of interest" description="Disordered" evidence="1">
    <location>
        <begin position="1"/>
        <end position="22"/>
    </location>
</feature>
<reference evidence="4" key="1">
    <citation type="submission" date="2021-01" db="EMBL/GenBank/DDBJ databases">
        <title>Whole genome shotgun sequence of Rugosimonospora africana NBRC 104875.</title>
        <authorList>
            <person name="Komaki H."/>
            <person name="Tamura T."/>
        </authorList>
    </citation>
    <scope>NUCLEOTIDE SEQUENCE</scope>
    <source>
        <strain evidence="4">NBRC 104875</strain>
    </source>
</reference>
<name>A0A8J3R1I2_9ACTN</name>
<dbReference type="InterPro" id="IPR029032">
    <property type="entry name" value="AhpD-like"/>
</dbReference>
<dbReference type="Proteomes" id="UP000642748">
    <property type="component" value="Unassembled WGS sequence"/>
</dbReference>
<dbReference type="AlphaFoldDB" id="A0A8J3R1I2"/>
<gene>
    <name evidence="4" type="ORF">Raf01_86630</name>
</gene>
<keyword evidence="2" id="KW-1133">Transmembrane helix</keyword>
<organism evidence="4 5">
    <name type="scientific">Rugosimonospora africana</name>
    <dbReference type="NCBI Taxonomy" id="556532"/>
    <lineage>
        <taxon>Bacteria</taxon>
        <taxon>Bacillati</taxon>
        <taxon>Actinomycetota</taxon>
        <taxon>Actinomycetes</taxon>
        <taxon>Micromonosporales</taxon>
        <taxon>Micromonosporaceae</taxon>
        <taxon>Rugosimonospora</taxon>
    </lineage>
</organism>
<evidence type="ECO:0000313" key="4">
    <source>
        <dbReference type="EMBL" id="GIH20491.1"/>
    </source>
</evidence>
<dbReference type="PANTHER" id="PTHR34846:SF11">
    <property type="entry name" value="4-CARBOXYMUCONOLACTONE DECARBOXYLASE FAMILY PROTEIN (AFU_ORTHOLOGUE AFUA_6G11590)"/>
    <property type="match status" value="1"/>
</dbReference>
<dbReference type="SUPFAM" id="SSF69118">
    <property type="entry name" value="AhpD-like"/>
    <property type="match status" value="1"/>
</dbReference>
<feature type="domain" description="Carboxymuconolactone decarboxylase-like" evidence="3">
    <location>
        <begin position="69"/>
        <end position="146"/>
    </location>
</feature>
<evidence type="ECO:0000256" key="2">
    <source>
        <dbReference type="SAM" id="Phobius"/>
    </source>
</evidence>
<dbReference type="RefSeq" id="WP_203923919.1">
    <property type="nucleotide sequence ID" value="NZ_BONZ01000098.1"/>
</dbReference>
<evidence type="ECO:0000259" key="3">
    <source>
        <dbReference type="Pfam" id="PF02627"/>
    </source>
</evidence>
<evidence type="ECO:0000313" key="5">
    <source>
        <dbReference type="Proteomes" id="UP000642748"/>
    </source>
</evidence>
<dbReference type="Pfam" id="PF02627">
    <property type="entry name" value="CMD"/>
    <property type="match status" value="1"/>
</dbReference>
<dbReference type="PANTHER" id="PTHR34846">
    <property type="entry name" value="4-CARBOXYMUCONOLACTONE DECARBOXYLASE FAMILY PROTEIN (AFU_ORTHOLOGUE AFUA_6G11590)"/>
    <property type="match status" value="1"/>
</dbReference>
<proteinExistence type="predicted"/>
<dbReference type="InterPro" id="IPR003779">
    <property type="entry name" value="CMD-like"/>
</dbReference>
<keyword evidence="2" id="KW-0812">Transmembrane</keyword>
<dbReference type="EMBL" id="BONZ01000098">
    <property type="protein sequence ID" value="GIH20491.1"/>
    <property type="molecule type" value="Genomic_DNA"/>
</dbReference>
<dbReference type="GO" id="GO:0051920">
    <property type="term" value="F:peroxiredoxin activity"/>
    <property type="evidence" value="ECO:0007669"/>
    <property type="project" value="InterPro"/>
</dbReference>
<accession>A0A8J3R1I2</accession>